<feature type="region of interest" description="Disordered" evidence="2">
    <location>
        <begin position="200"/>
        <end position="228"/>
    </location>
</feature>
<evidence type="ECO:0000256" key="1">
    <source>
        <dbReference type="SAM" id="Coils"/>
    </source>
</evidence>
<dbReference type="Proteomes" id="UP001314170">
    <property type="component" value="Unassembled WGS sequence"/>
</dbReference>
<evidence type="ECO:0008006" key="5">
    <source>
        <dbReference type="Google" id="ProtNLM"/>
    </source>
</evidence>
<feature type="compositionally biased region" description="Basic and acidic residues" evidence="2">
    <location>
        <begin position="23"/>
        <end position="48"/>
    </location>
</feature>
<feature type="coiled-coil region" evidence="1">
    <location>
        <begin position="1472"/>
        <end position="1604"/>
    </location>
</feature>
<feature type="compositionally biased region" description="Polar residues" evidence="2">
    <location>
        <begin position="211"/>
        <end position="224"/>
    </location>
</feature>
<proteinExistence type="predicted"/>
<dbReference type="PANTHER" id="PTHR43939:SF50">
    <property type="entry name" value="NUCLEOPORIN"/>
    <property type="match status" value="1"/>
</dbReference>
<feature type="compositionally biased region" description="Basic and acidic residues" evidence="2">
    <location>
        <begin position="681"/>
        <end position="696"/>
    </location>
</feature>
<gene>
    <name evidence="3" type="ORF">DCAF_LOCUS25086</name>
</gene>
<protein>
    <recommendedName>
        <fullName evidence="5">Pericentrin</fullName>
    </recommendedName>
</protein>
<feature type="coiled-coil region" evidence="1">
    <location>
        <begin position="1313"/>
        <end position="1340"/>
    </location>
</feature>
<keyword evidence="1" id="KW-0175">Coiled coil</keyword>
<dbReference type="PANTHER" id="PTHR43939">
    <property type="entry name" value="COILED-COIL DOMAIN-CONTAINING PROTEIN 158"/>
    <property type="match status" value="1"/>
</dbReference>
<feature type="compositionally biased region" description="Basic and acidic residues" evidence="2">
    <location>
        <begin position="612"/>
        <end position="626"/>
    </location>
</feature>
<evidence type="ECO:0000313" key="4">
    <source>
        <dbReference type="Proteomes" id="UP001314170"/>
    </source>
</evidence>
<reference evidence="3 4" key="1">
    <citation type="submission" date="2024-01" db="EMBL/GenBank/DDBJ databases">
        <authorList>
            <person name="Waweru B."/>
        </authorList>
    </citation>
    <scope>NUCLEOTIDE SEQUENCE [LARGE SCALE GENOMIC DNA]</scope>
</reference>
<feature type="compositionally biased region" description="Low complexity" evidence="2">
    <location>
        <begin position="56"/>
        <end position="65"/>
    </location>
</feature>
<organism evidence="3 4">
    <name type="scientific">Dovyalis caffra</name>
    <dbReference type="NCBI Taxonomy" id="77055"/>
    <lineage>
        <taxon>Eukaryota</taxon>
        <taxon>Viridiplantae</taxon>
        <taxon>Streptophyta</taxon>
        <taxon>Embryophyta</taxon>
        <taxon>Tracheophyta</taxon>
        <taxon>Spermatophyta</taxon>
        <taxon>Magnoliopsida</taxon>
        <taxon>eudicotyledons</taxon>
        <taxon>Gunneridae</taxon>
        <taxon>Pentapetalae</taxon>
        <taxon>rosids</taxon>
        <taxon>fabids</taxon>
        <taxon>Malpighiales</taxon>
        <taxon>Salicaceae</taxon>
        <taxon>Flacourtieae</taxon>
        <taxon>Dovyalis</taxon>
    </lineage>
</organism>
<feature type="coiled-coil region" evidence="1">
    <location>
        <begin position="1797"/>
        <end position="1901"/>
    </location>
</feature>
<feature type="region of interest" description="Disordered" evidence="2">
    <location>
        <begin position="612"/>
        <end position="633"/>
    </location>
</feature>
<feature type="region of interest" description="Disordered" evidence="2">
    <location>
        <begin position="675"/>
        <end position="701"/>
    </location>
</feature>
<accession>A0AAV1SQ64</accession>
<feature type="region of interest" description="Disordered" evidence="2">
    <location>
        <begin position="273"/>
        <end position="296"/>
    </location>
</feature>
<keyword evidence="4" id="KW-1185">Reference proteome</keyword>
<feature type="coiled-coil region" evidence="1">
    <location>
        <begin position="2811"/>
        <end position="2848"/>
    </location>
</feature>
<feature type="compositionally biased region" description="Basic and acidic residues" evidence="2">
    <location>
        <begin position="68"/>
        <end position="80"/>
    </location>
</feature>
<feature type="coiled-coil region" evidence="1">
    <location>
        <begin position="864"/>
        <end position="947"/>
    </location>
</feature>
<feature type="coiled-coil region" evidence="1">
    <location>
        <begin position="766"/>
        <end position="821"/>
    </location>
</feature>
<name>A0AAV1SQ64_9ROSI</name>
<feature type="coiled-coil region" evidence="1">
    <location>
        <begin position="1737"/>
        <end position="1767"/>
    </location>
</feature>
<evidence type="ECO:0000256" key="2">
    <source>
        <dbReference type="SAM" id="MobiDB-lite"/>
    </source>
</evidence>
<feature type="coiled-coil region" evidence="1">
    <location>
        <begin position="2002"/>
        <end position="2151"/>
    </location>
</feature>
<evidence type="ECO:0000313" key="3">
    <source>
        <dbReference type="EMBL" id="CAK7354140.1"/>
    </source>
</evidence>
<feature type="coiled-coil region" evidence="1">
    <location>
        <begin position="500"/>
        <end position="604"/>
    </location>
</feature>
<dbReference type="Gene3D" id="1.10.287.1490">
    <property type="match status" value="1"/>
</dbReference>
<comment type="caution">
    <text evidence="3">The sequence shown here is derived from an EMBL/GenBank/DDBJ whole genome shotgun (WGS) entry which is preliminary data.</text>
</comment>
<feature type="coiled-coil region" evidence="1">
    <location>
        <begin position="2212"/>
        <end position="2253"/>
    </location>
</feature>
<dbReference type="EMBL" id="CAWUPB010001194">
    <property type="protein sequence ID" value="CAK7354140.1"/>
    <property type="molecule type" value="Genomic_DNA"/>
</dbReference>
<feature type="compositionally biased region" description="Basic and acidic residues" evidence="2">
    <location>
        <begin position="148"/>
        <end position="175"/>
    </location>
</feature>
<feature type="coiled-coil region" evidence="1">
    <location>
        <begin position="2580"/>
        <end position="2729"/>
    </location>
</feature>
<feature type="compositionally biased region" description="Polar residues" evidence="2">
    <location>
        <begin position="278"/>
        <end position="294"/>
    </location>
</feature>
<dbReference type="SUPFAM" id="SSF57997">
    <property type="entry name" value="Tropomyosin"/>
    <property type="match status" value="2"/>
</dbReference>
<sequence>MDKNKSRTDLLAAGRKKLQQFRQKKDNKGSSSREKSSKKSSTSEKHESDADEASSTVKAATVPPVVEEEVKSQSDSDSGRVDSLQSSSVATDVDVMAVDPPSIPMTPESSVAETALGHDAGMAAQEVGPDDNGIDSSKPEEGGSSQFTDDKVARVAHLGRSDIPDSGVKPEHDDAFVNIDVPAPPSLVHTTDGITFTVETQSKNVEDINQPFLSQEDSPDTSSIPARGDQVTDVGAMQEADGLGSKQFGGSSDAQLEGDRGLYFSGHSEFAKGAGGTASEQIQMEEAASQSKQSHAAGGASVSANATDLSDEIVASALAVLEADGTSGVIHDATNQHGKVVDIGASAVENAELPSGYAHLGDDREEGVQSDSLVAEASSLHYFPEESFVFVSESDERPPLTKLASTSEGSLGDLYPISFLQLIEVIKGLSEDEYRQLLNSRGSVANAELDTASSFLSLDGFPGLLERLREELFLTNCSKDILKLQLSEQSDLQTENDHHLRQLDDDIAVLRASLKEAYERSNSLAEELAECRSELQASVIGREELEQQFHEAHERNNSLAEELAECRSELQASVSGREELERQFHEARERSNSLAEELAECRSELQASVSGREELEQQFHESHERSTSLAEELAECRSELQASVSGREELEQQFHESHERSISLAEELAECRSELQASVSGREEPEQQFHESHERSNSLAEELAECRSDLRASVSGRKELEQQFHAAKAEFEEVSARAYELQNSMEMSQSESLRLFKESADSKDFVAALQVEIENLEGKLVSLTDERKKVEEEKNSCLHENEKLLSELADCKSLVAALQMESSNLSGTLASITEEKMKLDGEKEYLANCHEKICIELSDCKGLVEALQVENVKLSESLAVAMEERKKLEEDIRYSVEERDRLSSELLVLDDKLSKDHAECMRFESELKELTMRLEQMTEENIFLSSNLDVHKAKLREIDDMQAQNSSPVGEAANPVGNLEIQSRVWENATDDERHGKDTFSMLEKSISGNVEVGPPPALFGQEVSDDRSGFAVLKGHLEEAEKILQGLEKAIEGVNFHTVSHIIAGGKTAVPAVSKLIQAFESKVHHDENEAEDSSMNKDQSLAADHFASTKEYTGNLKAVLKQLALDAKNASLMFESERDDRNAANFTISELKVQAEVLKEQSDNLAATNIELGVLYETVKQHMFGIKEKNNELEVLCDSLKQQEFSLKAENCELGRKMSERQLTIEDLQSQLHDLQKSSDEKTSVLHDELANFQMEVAKKELTVEHERSSTFAQIIEAVERLDDSAGFLLASTASMPFGSLDVSSRVAASVNAAINVIEDLKEKLEAASRDQETASNLFKEVSKKCNELLGKNELANVTLHKLYSKLRDYVIDSCCSVEETNLQDEELPDTVDYSRFKVLLEKLEDALAERLQLQSANNQLNSELRSRIEDFEELNRRCLDLSSIQRLVEDVEGEVKLEDGGMDAETTTISRLESLVSFLVRKYKEADDQVNSSREDFGSKVLEMTELQKEVHQLTGLKLQHENQIFELKEHLTRADEALVAMRSELQEKVSELQQSEQRVSSIREKLSIAVAKGKGLVVQRDSLKQSLAETSSELDRCSQELQLKDVSLHEVEAKLKIYSEAGERVEALESELSYIRNSATALRESFLLKDSVLQRIEEILEDLDLPEHFHSRDIIEKVDWLARSTTHSLPPTDWDQKSSVGGSHSDAGFAVMDTWKEDVQPSSNSGDDLRRKYEELQNKFYGLAEQNEMLEQSLMERNNLVQRWEEHLARINLPSHLRSAEPEDRIEWLGSALSEASHDRNSLLQKIDELENYCEESQERASHLIAELQESQKRASDLERNLQAVILERENLSERLEILTSDLEKLSATTVQFELDNETLQNEVSALQEKLVDMLGTEEHIQRINGDIRRLEDLVCDVLQDPGAKDFISGGSSTECLEGLLRKLVENYTTFSSVKPVPVEAVEEHHAKISDANLIDGQNSDALDSVELDAALLKRDVVGDEEENVNALKKELEETLSELAFVKEERDIYREKQQSLICEVEAMEKKRVELQELLHQEEQKSTSVREKLNVAVRKGKSLVQQRDSLKQTIDEMNAELVHLKSEIKDRENALAHNEQKMRDLNTYCEQVEALESESSLLRNRLAETEHLLQEKGLTLTMILSTLGDIDVGGEIYSNDPIEKLEYMGKLCRDLHAAVALAEQESRKSGRAAELLLAELNEVQDRNDSLQEELAKASIEISEVSEKRDMAEAAKLEARSRLERSFTVHAEEKKKQYSELAVLKSMANKLRKSFADINNILGGVFTMELEFLQNVEAGMASCLKRTEANLAVHVPPFGAADGITSSISENMENFMSVEFSSQSSMPDDFDDNFIIEVCNSVQELMKGIVAVKVILGEHSGALHDQANNLSKLIGILHREMIAQKDSFEAMEREIKHIKSVEKEKEMEIVILRRNITLLYEACSSSLTEIENRKAEVSGNPFAAGDMAMNWNPAKFADFGGHNIPSEEHFKTMAERLLLVVKDFVSMKGDITEGDKKEMKVMISNLQKELQEKDIQREGICMELVSQIKEAEAAVTSYSLDLQSSRTRIHDLEKQVDGMDEERKLLEQKVKELQDGQAISADLQERVRSLTDVLAAKEQEIESLMQALDEEEVQMEDLTSRTKELEKILQQKNLDIENLEASRGKALKKLSITVNKFDELHHFSESLLAEVEKLQSQMQERDAEISFLRQEVTRCTNEVLVASQMTSKRNSDDIHELLMWLDTLVSQVGMQGVNLDDSSTTQEHKELLQKKIIHIISKLEDAQVVAQSRDTSLQMEKNKVEELTSRVETLESALREKESQLNMLEGVEDLGQPTNSASEIVEVEPVINKWVAPGPSSSSQVRNLRKANNDQVAIAIDADPVGNNRLEDEDDDKGSPRRCFIIVNEIQITGK</sequence>
<feature type="region of interest" description="Disordered" evidence="2">
    <location>
        <begin position="1"/>
        <end position="187"/>
    </location>
</feature>
<feature type="coiled-coil region" evidence="1">
    <location>
        <begin position="1406"/>
        <end position="1440"/>
    </location>
</feature>